<evidence type="ECO:0000256" key="10">
    <source>
        <dbReference type="ARBA" id="ARBA00071589"/>
    </source>
</evidence>
<dbReference type="FunFam" id="1.20.1080.10:FF:000008">
    <property type="entry name" value="Nitrite transporter NirC"/>
    <property type="match status" value="1"/>
</dbReference>
<keyword evidence="5 12" id="KW-0812">Transmembrane</keyword>
<comment type="subcellular location">
    <subcellularLocation>
        <location evidence="1">Cell inner membrane</location>
        <topology evidence="1">Multi-pass membrane protein</topology>
    </subcellularLocation>
</comment>
<dbReference type="EMBL" id="CAKW01000155">
    <property type="protein sequence ID" value="CCJ74913.1"/>
    <property type="molecule type" value="Genomic_DNA"/>
</dbReference>
<dbReference type="InterPro" id="IPR000292">
    <property type="entry name" value="For/NO2_transpt"/>
</dbReference>
<dbReference type="NCBIfam" id="TIGR00790">
    <property type="entry name" value="fnt"/>
    <property type="match status" value="1"/>
</dbReference>
<feature type="transmembrane region" description="Helical" evidence="12">
    <location>
        <begin position="102"/>
        <end position="124"/>
    </location>
</feature>
<evidence type="ECO:0000256" key="8">
    <source>
        <dbReference type="ARBA" id="ARBA00023136"/>
    </source>
</evidence>
<feature type="transmembrane region" description="Helical" evidence="12">
    <location>
        <begin position="136"/>
        <end position="157"/>
    </location>
</feature>
<keyword evidence="8 12" id="KW-0472">Membrane</keyword>
<dbReference type="PROSITE" id="PS01006">
    <property type="entry name" value="FORMATE_NITRITE_TP_2"/>
    <property type="match status" value="1"/>
</dbReference>
<protein>
    <recommendedName>
        <fullName evidence="10">Nitrite transporter NirC</fullName>
    </recommendedName>
</protein>
<feature type="transmembrane region" description="Helical" evidence="12">
    <location>
        <begin position="303"/>
        <end position="325"/>
    </location>
</feature>
<dbReference type="PROSITE" id="PS01005">
    <property type="entry name" value="FORMATE_NITRITE_TP_1"/>
    <property type="match status" value="1"/>
</dbReference>
<dbReference type="InterPro" id="IPR024002">
    <property type="entry name" value="For/NO2_transpt_CS"/>
</dbReference>
<feature type="transmembrane region" description="Helical" evidence="12">
    <location>
        <begin position="178"/>
        <end position="203"/>
    </location>
</feature>
<evidence type="ECO:0000256" key="1">
    <source>
        <dbReference type="ARBA" id="ARBA00004429"/>
    </source>
</evidence>
<feature type="transmembrane region" description="Helical" evidence="12">
    <location>
        <begin position="258"/>
        <end position="283"/>
    </location>
</feature>
<keyword evidence="7" id="KW-0534">Nitrate assimilation</keyword>
<comment type="similarity">
    <text evidence="9">Belongs to the FNT transporter (TC 1.A.16) family.</text>
</comment>
<feature type="region of interest" description="Disordered" evidence="11">
    <location>
        <begin position="1"/>
        <end position="25"/>
    </location>
</feature>
<keyword evidence="6 12" id="KW-1133">Transmembrane helix</keyword>
<dbReference type="eggNOG" id="COG2116">
    <property type="taxonomic scope" value="Bacteria"/>
</dbReference>
<comment type="caution">
    <text evidence="13">The sequence shown here is derived from an EMBL/GenBank/DDBJ whole genome shotgun (WGS) entry which is preliminary data.</text>
</comment>
<dbReference type="STRING" id="1073999.AFK62_18465"/>
<dbReference type="PANTHER" id="PTHR30520:SF8">
    <property type="entry name" value="NITRITE TRANSPORTER NIRC"/>
    <property type="match status" value="1"/>
</dbReference>
<dbReference type="Pfam" id="PF01226">
    <property type="entry name" value="Form_Nir_trans"/>
    <property type="match status" value="1"/>
</dbReference>
<keyword evidence="2" id="KW-0813">Transport</keyword>
<dbReference type="NCBIfam" id="NF008595">
    <property type="entry name" value="PRK11562.1"/>
    <property type="match status" value="1"/>
</dbReference>
<evidence type="ECO:0000256" key="7">
    <source>
        <dbReference type="ARBA" id="ARBA00023063"/>
    </source>
</evidence>
<evidence type="ECO:0000256" key="5">
    <source>
        <dbReference type="ARBA" id="ARBA00022692"/>
    </source>
</evidence>
<dbReference type="Proteomes" id="UP000009340">
    <property type="component" value="Unassembled WGS sequence"/>
</dbReference>
<name>K8A451_9ENTR</name>
<keyword evidence="3" id="KW-1003">Cell membrane</keyword>
<feature type="transmembrane region" description="Helical" evidence="12">
    <location>
        <begin position="223"/>
        <end position="246"/>
    </location>
</feature>
<dbReference type="InterPro" id="IPR023271">
    <property type="entry name" value="Aquaporin-like"/>
</dbReference>
<gene>
    <name evidence="13" type="ORF">BN137_4319</name>
</gene>
<dbReference type="PANTHER" id="PTHR30520">
    <property type="entry name" value="FORMATE TRANSPORTER-RELATED"/>
    <property type="match status" value="1"/>
</dbReference>
<evidence type="ECO:0000256" key="9">
    <source>
        <dbReference type="ARBA" id="ARBA00049660"/>
    </source>
</evidence>
<accession>K8A451</accession>
<reference evidence="13" key="1">
    <citation type="submission" date="2012-07" db="EMBL/GenBank/DDBJ databases">
        <authorList>
            <person name="Cummings C."/>
        </authorList>
    </citation>
    <scope>NUCLEOTIDE SEQUENCE</scope>
    <source>
        <strain evidence="13">1330</strain>
    </source>
</reference>
<evidence type="ECO:0000256" key="4">
    <source>
        <dbReference type="ARBA" id="ARBA00022519"/>
    </source>
</evidence>
<keyword evidence="4" id="KW-0997">Cell inner membrane</keyword>
<dbReference type="AlphaFoldDB" id="K8A451"/>
<dbReference type="Gene3D" id="1.20.1080.10">
    <property type="entry name" value="Glycerol uptake facilitator protein"/>
    <property type="match status" value="1"/>
</dbReference>
<proteinExistence type="inferred from homology"/>
<evidence type="ECO:0000256" key="12">
    <source>
        <dbReference type="SAM" id="Phobius"/>
    </source>
</evidence>
<evidence type="ECO:0000313" key="14">
    <source>
        <dbReference type="Proteomes" id="UP000009340"/>
    </source>
</evidence>
<evidence type="ECO:0000313" key="13">
    <source>
        <dbReference type="EMBL" id="CCJ74913.1"/>
    </source>
</evidence>
<evidence type="ECO:0000256" key="11">
    <source>
        <dbReference type="SAM" id="MobiDB-lite"/>
    </source>
</evidence>
<organism evidence="13 14">
    <name type="scientific">Cronobacter condimenti 1330</name>
    <dbReference type="NCBI Taxonomy" id="1073999"/>
    <lineage>
        <taxon>Bacteria</taxon>
        <taxon>Pseudomonadati</taxon>
        <taxon>Pseudomonadota</taxon>
        <taxon>Gammaproteobacteria</taxon>
        <taxon>Enterobacterales</taxon>
        <taxon>Enterobacteriaceae</taxon>
        <taxon>Cronobacter</taxon>
    </lineage>
</organism>
<dbReference type="GO" id="GO:0015499">
    <property type="term" value="F:formate transmembrane transporter activity"/>
    <property type="evidence" value="ECO:0007669"/>
    <property type="project" value="TreeGrafter"/>
</dbReference>
<evidence type="ECO:0000256" key="3">
    <source>
        <dbReference type="ARBA" id="ARBA00022475"/>
    </source>
</evidence>
<evidence type="ECO:0000256" key="6">
    <source>
        <dbReference type="ARBA" id="ARBA00022989"/>
    </source>
</evidence>
<dbReference type="GO" id="GO:0042128">
    <property type="term" value="P:nitrate assimilation"/>
    <property type="evidence" value="ECO:0007669"/>
    <property type="project" value="UniProtKB-KW"/>
</dbReference>
<evidence type="ECO:0000256" key="2">
    <source>
        <dbReference type="ARBA" id="ARBA00022448"/>
    </source>
</evidence>
<dbReference type="GO" id="GO:0005886">
    <property type="term" value="C:plasma membrane"/>
    <property type="evidence" value="ECO:0007669"/>
    <property type="project" value="UniProtKB-SubCell"/>
</dbReference>
<sequence>MGKRSTATVMSGLRDSPKKAVKQRGKASTYKRFPSALLLRKRPLRTTTKKRVQTARRIQTFFSFLIFYFHSLFRITIMFTDTINKCAANAARIARLSANNPLGFWVSSAMAGAYVGLGIILIFTLGNLLEPAIRPLVMGATFGIALTLVIIAGSELFTGHTMFLTLGVKAGTISHGQMWAILPQTWLGNLVGSVFVALLYSWGGGSLLPVDTSLLHTVALAKTSAPATVLFFKGALCNWLVCLAIWMAIRTEGAAKFIAIWWCLLAFIASGYEHSVANMTLFALSWFGHHNEAFTLSGIGHNLLWVTLGNTLSGAVFMGLGYWYATPKAERPQAAAQTAPETAR</sequence>
<feature type="transmembrane region" description="Helical" evidence="12">
    <location>
        <begin position="61"/>
        <end position="81"/>
    </location>
</feature>